<dbReference type="Proteomes" id="UP001153269">
    <property type="component" value="Unassembled WGS sequence"/>
</dbReference>
<evidence type="ECO:0000313" key="1">
    <source>
        <dbReference type="EMBL" id="CAB1449596.1"/>
    </source>
</evidence>
<sequence>MGREEGGEAVEVTQRGEDSSILSFFLPTSPLLPRSLRPSATSPCSSSPPPRARPLVTTAYGLNRISLVIVPLGLLHIQFRGRSSYSCLTVLQEFTSVVKCC</sequence>
<accession>A0A9N7Z4B5</accession>
<proteinExistence type="predicted"/>
<dbReference type="AlphaFoldDB" id="A0A9N7Z4B5"/>
<organism evidence="1 2">
    <name type="scientific">Pleuronectes platessa</name>
    <name type="common">European plaice</name>
    <dbReference type="NCBI Taxonomy" id="8262"/>
    <lineage>
        <taxon>Eukaryota</taxon>
        <taxon>Metazoa</taxon>
        <taxon>Chordata</taxon>
        <taxon>Craniata</taxon>
        <taxon>Vertebrata</taxon>
        <taxon>Euteleostomi</taxon>
        <taxon>Actinopterygii</taxon>
        <taxon>Neopterygii</taxon>
        <taxon>Teleostei</taxon>
        <taxon>Neoteleostei</taxon>
        <taxon>Acanthomorphata</taxon>
        <taxon>Carangaria</taxon>
        <taxon>Pleuronectiformes</taxon>
        <taxon>Pleuronectoidei</taxon>
        <taxon>Pleuronectidae</taxon>
        <taxon>Pleuronectes</taxon>
    </lineage>
</organism>
<name>A0A9N7Z4B5_PLEPL</name>
<keyword evidence="2" id="KW-1185">Reference proteome</keyword>
<reference evidence="1" key="1">
    <citation type="submission" date="2020-03" db="EMBL/GenBank/DDBJ databases">
        <authorList>
            <person name="Weist P."/>
        </authorList>
    </citation>
    <scope>NUCLEOTIDE SEQUENCE</scope>
</reference>
<protein>
    <submittedName>
        <fullName evidence="1">Uncharacterized protein</fullName>
    </submittedName>
</protein>
<gene>
    <name evidence="1" type="ORF">PLEPLA_LOCUS37281</name>
</gene>
<comment type="caution">
    <text evidence="1">The sequence shown here is derived from an EMBL/GenBank/DDBJ whole genome shotgun (WGS) entry which is preliminary data.</text>
</comment>
<evidence type="ECO:0000313" key="2">
    <source>
        <dbReference type="Proteomes" id="UP001153269"/>
    </source>
</evidence>
<dbReference type="EMBL" id="CADEAL010004022">
    <property type="protein sequence ID" value="CAB1449596.1"/>
    <property type="molecule type" value="Genomic_DNA"/>
</dbReference>